<evidence type="ECO:0000256" key="4">
    <source>
        <dbReference type="ARBA" id="ARBA00022829"/>
    </source>
</evidence>
<dbReference type="InterPro" id="IPR010998">
    <property type="entry name" value="Integrase_recombinase_N"/>
</dbReference>
<keyword evidence="8" id="KW-0131">Cell cycle</keyword>
<dbReference type="CDD" id="cd00397">
    <property type="entry name" value="DNA_BRE_C"/>
    <property type="match status" value="1"/>
</dbReference>
<feature type="domain" description="Core-binding (CB)" evidence="11">
    <location>
        <begin position="14"/>
        <end position="93"/>
    </location>
</feature>
<gene>
    <name evidence="12" type="ORF">ABZ507_03205</name>
</gene>
<keyword evidence="3" id="KW-0132">Cell division</keyword>
<accession>A0ABV2X4I8</accession>
<dbReference type="InterPro" id="IPR011010">
    <property type="entry name" value="DNA_brk_join_enz"/>
</dbReference>
<dbReference type="Gene3D" id="1.10.443.10">
    <property type="entry name" value="Intergrase catalytic core"/>
    <property type="match status" value="1"/>
</dbReference>
<keyword evidence="7" id="KW-0233">DNA recombination</keyword>
<dbReference type="InterPro" id="IPR044068">
    <property type="entry name" value="CB"/>
</dbReference>
<organism evidence="12 13">
    <name type="scientific">Nocardia niwae</name>
    <dbReference type="NCBI Taxonomy" id="626084"/>
    <lineage>
        <taxon>Bacteria</taxon>
        <taxon>Bacillati</taxon>
        <taxon>Actinomycetota</taxon>
        <taxon>Actinomycetes</taxon>
        <taxon>Mycobacteriales</taxon>
        <taxon>Nocardiaceae</taxon>
        <taxon>Nocardia</taxon>
    </lineage>
</organism>
<keyword evidence="6 9" id="KW-0238">DNA-binding</keyword>
<dbReference type="PROSITE" id="PS51898">
    <property type="entry name" value="TYR_RECOMBINASE"/>
    <property type="match status" value="1"/>
</dbReference>
<evidence type="ECO:0000313" key="13">
    <source>
        <dbReference type="Proteomes" id="UP001550535"/>
    </source>
</evidence>
<dbReference type="PANTHER" id="PTHR30349:SF77">
    <property type="entry name" value="TYROSINE RECOMBINASE XERC"/>
    <property type="match status" value="1"/>
</dbReference>
<evidence type="ECO:0000256" key="6">
    <source>
        <dbReference type="ARBA" id="ARBA00023125"/>
    </source>
</evidence>
<evidence type="ECO:0000256" key="3">
    <source>
        <dbReference type="ARBA" id="ARBA00022618"/>
    </source>
</evidence>
<dbReference type="RefSeq" id="WP_357990068.1">
    <property type="nucleotide sequence ID" value="NZ_JBEYBR010000004.1"/>
</dbReference>
<evidence type="ECO:0000259" key="11">
    <source>
        <dbReference type="PROSITE" id="PS51900"/>
    </source>
</evidence>
<evidence type="ECO:0000256" key="9">
    <source>
        <dbReference type="PROSITE-ProRule" id="PRU01248"/>
    </source>
</evidence>
<comment type="subcellular location">
    <subcellularLocation>
        <location evidence="1">Cytoplasm</location>
    </subcellularLocation>
</comment>
<dbReference type="PANTHER" id="PTHR30349">
    <property type="entry name" value="PHAGE INTEGRASE-RELATED"/>
    <property type="match status" value="1"/>
</dbReference>
<evidence type="ECO:0000256" key="7">
    <source>
        <dbReference type="ARBA" id="ARBA00023172"/>
    </source>
</evidence>
<keyword evidence="5" id="KW-0229">DNA integration</keyword>
<reference evidence="12 13" key="1">
    <citation type="submission" date="2024-06" db="EMBL/GenBank/DDBJ databases">
        <title>The Natural Products Discovery Center: Release of the First 8490 Sequenced Strains for Exploring Actinobacteria Biosynthetic Diversity.</title>
        <authorList>
            <person name="Kalkreuter E."/>
            <person name="Kautsar S.A."/>
            <person name="Yang D."/>
            <person name="Bader C.D."/>
            <person name="Teijaro C.N."/>
            <person name="Fluegel L."/>
            <person name="Davis C.M."/>
            <person name="Simpson J.R."/>
            <person name="Lauterbach L."/>
            <person name="Steele A.D."/>
            <person name="Gui C."/>
            <person name="Meng S."/>
            <person name="Li G."/>
            <person name="Viehrig K."/>
            <person name="Ye F."/>
            <person name="Su P."/>
            <person name="Kiefer A.F."/>
            <person name="Nichols A."/>
            <person name="Cepeda A.J."/>
            <person name="Yan W."/>
            <person name="Fan B."/>
            <person name="Jiang Y."/>
            <person name="Adhikari A."/>
            <person name="Zheng C.-J."/>
            <person name="Schuster L."/>
            <person name="Cowan T.M."/>
            <person name="Smanski M.J."/>
            <person name="Chevrette M.G."/>
            <person name="De Carvalho L.P.S."/>
            <person name="Shen B."/>
        </authorList>
    </citation>
    <scope>NUCLEOTIDE SEQUENCE [LARGE SCALE GENOMIC DNA]</scope>
    <source>
        <strain evidence="12 13">NPDC019434</strain>
    </source>
</reference>
<dbReference type="InterPro" id="IPR013762">
    <property type="entry name" value="Integrase-like_cat_sf"/>
</dbReference>
<dbReference type="Pfam" id="PF02899">
    <property type="entry name" value="Phage_int_SAM_1"/>
    <property type="match status" value="1"/>
</dbReference>
<dbReference type="Proteomes" id="UP001550535">
    <property type="component" value="Unassembled WGS sequence"/>
</dbReference>
<dbReference type="EMBL" id="JBEYBR010000004">
    <property type="protein sequence ID" value="MEU2120816.1"/>
    <property type="molecule type" value="Genomic_DNA"/>
</dbReference>
<keyword evidence="4" id="KW-0159">Chromosome partition</keyword>
<keyword evidence="13" id="KW-1185">Reference proteome</keyword>
<sequence length="313" mass="34476">MREKTVGIDEEIAVPLATHIEEFLTDLANANRPANTLRAYRGDLTGFAEYVDGGLPGVDVAAVRGFLSAIADLAPATRKRKRAAVASFCRWAVRHDLLAVNPMDRVDTITVPKTLPRPAPAADIAKVLAAICARRPRKDVALDVLRDRVLFETAYVCGARASEVCELHVEDFDLRLDDEHVRLHGKGGSVRTVLLDDRGYVAMVRLYLERTGYTAGPMFRASINGRGGPLSYSAAHHRWSRYCAAAGVDIDIHQLRHSHATELINAGVSIEVVRKRLGHASTETTQIYALLADQVADTEIRAARRRRDAGQRR</sequence>
<dbReference type="InterPro" id="IPR002104">
    <property type="entry name" value="Integrase_catalytic"/>
</dbReference>
<comment type="caution">
    <text evidence="12">The sequence shown here is derived from an EMBL/GenBank/DDBJ whole genome shotgun (WGS) entry which is preliminary data.</text>
</comment>
<feature type="domain" description="Tyr recombinase" evidence="10">
    <location>
        <begin position="114"/>
        <end position="305"/>
    </location>
</feature>
<protein>
    <submittedName>
        <fullName evidence="12">Tyrosine-type recombinase/integrase</fullName>
    </submittedName>
</protein>
<name>A0ABV2X4I8_9NOCA</name>
<evidence type="ECO:0000256" key="8">
    <source>
        <dbReference type="ARBA" id="ARBA00023306"/>
    </source>
</evidence>
<dbReference type="InterPro" id="IPR004107">
    <property type="entry name" value="Integrase_SAM-like_N"/>
</dbReference>
<keyword evidence="2" id="KW-0963">Cytoplasm</keyword>
<evidence type="ECO:0000256" key="2">
    <source>
        <dbReference type="ARBA" id="ARBA00022490"/>
    </source>
</evidence>
<evidence type="ECO:0000256" key="1">
    <source>
        <dbReference type="ARBA" id="ARBA00004496"/>
    </source>
</evidence>
<proteinExistence type="predicted"/>
<dbReference type="Pfam" id="PF00589">
    <property type="entry name" value="Phage_integrase"/>
    <property type="match status" value="1"/>
</dbReference>
<dbReference type="SUPFAM" id="SSF56349">
    <property type="entry name" value="DNA breaking-rejoining enzymes"/>
    <property type="match status" value="1"/>
</dbReference>
<dbReference type="PROSITE" id="PS51900">
    <property type="entry name" value="CB"/>
    <property type="match status" value="1"/>
</dbReference>
<evidence type="ECO:0000313" key="12">
    <source>
        <dbReference type="EMBL" id="MEU2120816.1"/>
    </source>
</evidence>
<dbReference type="Gene3D" id="1.10.150.130">
    <property type="match status" value="1"/>
</dbReference>
<evidence type="ECO:0000256" key="5">
    <source>
        <dbReference type="ARBA" id="ARBA00022908"/>
    </source>
</evidence>
<dbReference type="InterPro" id="IPR050090">
    <property type="entry name" value="Tyrosine_recombinase_XerCD"/>
</dbReference>
<evidence type="ECO:0000259" key="10">
    <source>
        <dbReference type="PROSITE" id="PS51898"/>
    </source>
</evidence>